<proteinExistence type="inferred from homology"/>
<evidence type="ECO:0000256" key="8">
    <source>
        <dbReference type="PROSITE-ProRule" id="PRU00094"/>
    </source>
</evidence>
<evidence type="ECO:0000256" key="3">
    <source>
        <dbReference type="ARBA" id="ARBA00022833"/>
    </source>
</evidence>
<dbReference type="GO" id="GO:0043565">
    <property type="term" value="F:sequence-specific DNA binding"/>
    <property type="evidence" value="ECO:0007669"/>
    <property type="project" value="InterPro"/>
</dbReference>
<dbReference type="Gene3D" id="3.30.50.10">
    <property type="entry name" value="Erythroid Transcription Factor GATA-1, subunit A"/>
    <property type="match status" value="1"/>
</dbReference>
<keyword evidence="6" id="KW-0804">Transcription</keyword>
<name>A0A7S1ERE2_9RHOD</name>
<comment type="similarity">
    <text evidence="7">Belongs to the type IV zinc-finger family. Class B subfamily.</text>
</comment>
<feature type="compositionally biased region" description="Low complexity" evidence="9">
    <location>
        <begin position="53"/>
        <end position="69"/>
    </location>
</feature>
<feature type="compositionally biased region" description="Low complexity" evidence="9">
    <location>
        <begin position="104"/>
        <end position="116"/>
    </location>
</feature>
<evidence type="ECO:0000256" key="2">
    <source>
        <dbReference type="ARBA" id="ARBA00022771"/>
    </source>
</evidence>
<feature type="domain" description="GATA-type" evidence="10">
    <location>
        <begin position="6"/>
        <end position="42"/>
    </location>
</feature>
<dbReference type="InterPro" id="IPR013088">
    <property type="entry name" value="Znf_NHR/GATA"/>
</dbReference>
<evidence type="ECO:0000256" key="9">
    <source>
        <dbReference type="SAM" id="MobiDB-lite"/>
    </source>
</evidence>
<reference evidence="11" key="1">
    <citation type="submission" date="2021-01" db="EMBL/GenBank/DDBJ databases">
        <authorList>
            <person name="Corre E."/>
            <person name="Pelletier E."/>
            <person name="Niang G."/>
            <person name="Scheremetjew M."/>
            <person name="Finn R."/>
            <person name="Kale V."/>
            <person name="Holt S."/>
            <person name="Cochrane G."/>
            <person name="Meng A."/>
            <person name="Brown T."/>
            <person name="Cohen L."/>
        </authorList>
    </citation>
    <scope>NUCLEOTIDE SEQUENCE</scope>
    <source>
        <strain evidence="11">CCMP3278</strain>
    </source>
</reference>
<feature type="compositionally biased region" description="Low complexity" evidence="9">
    <location>
        <begin position="77"/>
        <end position="86"/>
    </location>
</feature>
<evidence type="ECO:0000259" key="10">
    <source>
        <dbReference type="PROSITE" id="PS50114"/>
    </source>
</evidence>
<dbReference type="CDD" id="cd00202">
    <property type="entry name" value="ZnF_GATA"/>
    <property type="match status" value="1"/>
</dbReference>
<accession>A0A7S1ERE2</accession>
<dbReference type="PANTHER" id="PTHR46813">
    <property type="entry name" value="GATA TRANSCRIPTION FACTOR 18"/>
    <property type="match status" value="1"/>
</dbReference>
<dbReference type="PROSITE" id="PS50114">
    <property type="entry name" value="GATA_ZN_FINGER_2"/>
    <property type="match status" value="1"/>
</dbReference>
<gene>
    <name evidence="11" type="ORF">TOLI1172_LOCUS3773</name>
</gene>
<evidence type="ECO:0000256" key="1">
    <source>
        <dbReference type="ARBA" id="ARBA00022723"/>
    </source>
</evidence>
<dbReference type="SMART" id="SM00401">
    <property type="entry name" value="ZnF_GATA"/>
    <property type="match status" value="1"/>
</dbReference>
<evidence type="ECO:0000256" key="5">
    <source>
        <dbReference type="ARBA" id="ARBA00023125"/>
    </source>
</evidence>
<keyword evidence="1" id="KW-0479">Metal-binding</keyword>
<evidence type="ECO:0000256" key="7">
    <source>
        <dbReference type="ARBA" id="ARBA00024019"/>
    </source>
</evidence>
<feature type="compositionally biased region" description="Pro residues" evidence="9">
    <location>
        <begin position="87"/>
        <end position="103"/>
    </location>
</feature>
<dbReference type="InterPro" id="IPR000679">
    <property type="entry name" value="Znf_GATA"/>
</dbReference>
<dbReference type="PROSITE" id="PS00344">
    <property type="entry name" value="GATA_ZN_FINGER_1"/>
    <property type="match status" value="1"/>
</dbReference>
<keyword evidence="5" id="KW-0238">DNA-binding</keyword>
<dbReference type="Pfam" id="PF00320">
    <property type="entry name" value="GATA"/>
    <property type="match status" value="1"/>
</dbReference>
<keyword evidence="4" id="KW-0805">Transcription regulation</keyword>
<keyword evidence="3" id="KW-0862">Zinc</keyword>
<dbReference type="AlphaFoldDB" id="A0A7S1ERE2"/>
<sequence length="493" mass="53273">MGCALVSEVHRCTNCSATQTPLWRSGPNGPKSLCNACGMRWKKGKLLIISSDGSVVSSGSPSPPASVRSLTPSVITPASIKRSPKASPKPSPRSSPKASPKPKPSIYKSPPSAAYARVKRNPQRPLLPLGFEPNMQLGESVAGNDESVLDVSMTLSLSLPGSPNTAFHAAPPNRCSSVTYPNDTHELGARHGLFAVFDDDETRMDTELKEAVERCRLLELESRRPTFVDLKPVSCAGTQEASPNLVLDGCRVLDDAERILADPDDSSAFRAPPARNQKDWPSFSSSTEEKAENRTALDFSTDAVDSIDVPASVPLDGKSAFAESTKCALSEQSQDIRKLLEKIDSDGKGMDELLRNSSLLVCEVYRSCVLNLAWLCSKLSSEYAVKPAEYVLAFAHDQGSVSLVPAVDPSADAVALHSTVLCGFYCDPEMYNQALNSFRELLGTPELAQLRSEFFVRILTEDVIRVQSLVKDWSKPVSKEQLSRVASAISTSV</sequence>
<evidence type="ECO:0000256" key="6">
    <source>
        <dbReference type="ARBA" id="ARBA00023163"/>
    </source>
</evidence>
<dbReference type="GO" id="GO:0008270">
    <property type="term" value="F:zinc ion binding"/>
    <property type="evidence" value="ECO:0007669"/>
    <property type="project" value="UniProtKB-KW"/>
</dbReference>
<feature type="region of interest" description="Disordered" evidence="9">
    <location>
        <begin position="263"/>
        <end position="288"/>
    </location>
</feature>
<dbReference type="GO" id="GO:0006355">
    <property type="term" value="P:regulation of DNA-templated transcription"/>
    <property type="evidence" value="ECO:0007669"/>
    <property type="project" value="InterPro"/>
</dbReference>
<organism evidence="11">
    <name type="scientific">Timspurckia oligopyrenoides</name>
    <dbReference type="NCBI Taxonomy" id="708627"/>
    <lineage>
        <taxon>Eukaryota</taxon>
        <taxon>Rhodophyta</taxon>
        <taxon>Bangiophyceae</taxon>
        <taxon>Porphyridiales</taxon>
        <taxon>Porphyridiaceae</taxon>
        <taxon>Timspurckia</taxon>
    </lineage>
</organism>
<feature type="region of interest" description="Disordered" evidence="9">
    <location>
        <begin position="53"/>
        <end position="116"/>
    </location>
</feature>
<evidence type="ECO:0000256" key="4">
    <source>
        <dbReference type="ARBA" id="ARBA00023015"/>
    </source>
</evidence>
<dbReference type="EMBL" id="HBFP01005322">
    <property type="protein sequence ID" value="CAD8819384.1"/>
    <property type="molecule type" value="Transcribed_RNA"/>
</dbReference>
<dbReference type="SUPFAM" id="SSF57716">
    <property type="entry name" value="Glucocorticoid receptor-like (DNA-binding domain)"/>
    <property type="match status" value="1"/>
</dbReference>
<evidence type="ECO:0000313" key="11">
    <source>
        <dbReference type="EMBL" id="CAD8819384.1"/>
    </source>
</evidence>
<keyword evidence="2 8" id="KW-0863">Zinc-finger</keyword>
<dbReference type="PANTHER" id="PTHR46813:SF19">
    <property type="entry name" value="GATA TRANSCRIPTION FACTOR 19"/>
    <property type="match status" value="1"/>
</dbReference>
<protein>
    <recommendedName>
        <fullName evidence="10">GATA-type domain-containing protein</fullName>
    </recommendedName>
</protein>